<keyword evidence="2" id="KW-0812">Transmembrane</keyword>
<evidence type="ECO:0000256" key="1">
    <source>
        <dbReference type="SAM" id="MobiDB-lite"/>
    </source>
</evidence>
<feature type="compositionally biased region" description="Basic and acidic residues" evidence="1">
    <location>
        <begin position="245"/>
        <end position="256"/>
    </location>
</feature>
<reference evidence="4" key="1">
    <citation type="journal article" date="2019" name="Int. J. Syst. Evol. Microbiol.">
        <title>The Global Catalogue of Microorganisms (GCM) 10K type strain sequencing project: providing services to taxonomists for standard genome sequencing and annotation.</title>
        <authorList>
            <consortium name="The Broad Institute Genomics Platform"/>
            <consortium name="The Broad Institute Genome Sequencing Center for Infectious Disease"/>
            <person name="Wu L."/>
            <person name="Ma J."/>
        </authorList>
    </citation>
    <scope>NUCLEOTIDE SEQUENCE [LARGE SCALE GENOMIC DNA]</scope>
    <source>
        <strain evidence="4">JCM 17441</strain>
    </source>
</reference>
<keyword evidence="2" id="KW-0472">Membrane</keyword>
<feature type="compositionally biased region" description="Basic and acidic residues" evidence="1">
    <location>
        <begin position="224"/>
        <end position="237"/>
    </location>
</feature>
<accession>A0ABP8D941</accession>
<keyword evidence="2" id="KW-1133">Transmembrane helix</keyword>
<organism evidence="3 4">
    <name type="scientific">Dactylosporangium darangshiense</name>
    <dbReference type="NCBI Taxonomy" id="579108"/>
    <lineage>
        <taxon>Bacteria</taxon>
        <taxon>Bacillati</taxon>
        <taxon>Actinomycetota</taxon>
        <taxon>Actinomycetes</taxon>
        <taxon>Micromonosporales</taxon>
        <taxon>Micromonosporaceae</taxon>
        <taxon>Dactylosporangium</taxon>
    </lineage>
</organism>
<dbReference type="EMBL" id="BAABAT010000009">
    <property type="protein sequence ID" value="GAA4250108.1"/>
    <property type="molecule type" value="Genomic_DNA"/>
</dbReference>
<proteinExistence type="predicted"/>
<sequence length="256" mass="26477">MNEHDLHDPDAPAVLDALRDSMDGVTMSTPLELIVATGRARRTRRRIATGVTAAVVAGGVALGLTTYANPAAAPPAADDGLHIRTVAYTVDRTATGTLVVTWDKERYAADRTGLEAALRAAGFPVLIRIGEFCAGPGEDPTQDPYGVASGVGAVMRADRGADGRVTFTFDPAAMPAGKQLFIGYLNDAQLAVTGGAPGSVERLVPTGVELTCTTVAPPRSPRKPGGEGDATTKRPADPKAPGNRPSDRPTGDPKTK</sequence>
<feature type="region of interest" description="Disordered" evidence="1">
    <location>
        <begin position="213"/>
        <end position="256"/>
    </location>
</feature>
<feature type="transmembrane region" description="Helical" evidence="2">
    <location>
        <begin position="47"/>
        <end position="68"/>
    </location>
</feature>
<dbReference type="Proteomes" id="UP001500620">
    <property type="component" value="Unassembled WGS sequence"/>
</dbReference>
<protein>
    <submittedName>
        <fullName evidence="3">Uncharacterized protein</fullName>
    </submittedName>
</protein>
<dbReference type="RefSeq" id="WP_345128236.1">
    <property type="nucleotide sequence ID" value="NZ_BAABAT010000009.1"/>
</dbReference>
<comment type="caution">
    <text evidence="3">The sequence shown here is derived from an EMBL/GenBank/DDBJ whole genome shotgun (WGS) entry which is preliminary data.</text>
</comment>
<evidence type="ECO:0000313" key="3">
    <source>
        <dbReference type="EMBL" id="GAA4250108.1"/>
    </source>
</evidence>
<evidence type="ECO:0000256" key="2">
    <source>
        <dbReference type="SAM" id="Phobius"/>
    </source>
</evidence>
<evidence type="ECO:0000313" key="4">
    <source>
        <dbReference type="Proteomes" id="UP001500620"/>
    </source>
</evidence>
<name>A0ABP8D941_9ACTN</name>
<keyword evidence="4" id="KW-1185">Reference proteome</keyword>
<gene>
    <name evidence="3" type="ORF">GCM10022255_037090</name>
</gene>